<dbReference type="PRINTS" id="PR00385">
    <property type="entry name" value="P450"/>
</dbReference>
<dbReference type="GO" id="GO:0020037">
    <property type="term" value="F:heme binding"/>
    <property type="evidence" value="ECO:0007669"/>
    <property type="project" value="InterPro"/>
</dbReference>
<evidence type="ECO:0000313" key="11">
    <source>
        <dbReference type="Proteomes" id="UP000238823"/>
    </source>
</evidence>
<dbReference type="InterPro" id="IPR001128">
    <property type="entry name" value="Cyt_P450"/>
</dbReference>
<dbReference type="PRINTS" id="PR00465">
    <property type="entry name" value="EP450IV"/>
</dbReference>
<sequence>MNGFSQRSLPTPPGAKGLPFVGETLEFLRSPGAFVDARRGKYGPVFSSRVLGKPTVYLSGAEANHWVYAGEDKYLKNEWSPAIVELLGDDCLALINGEAHRARRKLLAPHFRRVGMDASIPSILTVARKHLRRWQTDAELGPVAMVPRMRALAFEIAATYLVGEVTELGVPLGEFSSDFNTFTAGMFTPLAVELPGTKFARAMAARRRMHTILDDLVMRRDAGSRRGPDVLSTLLEVRDEAGEMLPRDTIVDELQLLLFAGHDTTVTSMSNVVYHLAMHPDVALEARAEQDQLRGGSFTLESVRGMPYLSALIKESMRVIPPIGAAFRVMTREGEFGGFRIPVGWRVAVTPRLVHLDPQYYPDPDRFDPQRWLVPTERPPFAYIPFGGGPRMCIGQHFAELEMHIVLAMMLREFVWTLVPDQDLSFTEIPTPLPRGGLVLELARQLGAR</sequence>
<dbReference type="InterPro" id="IPR036396">
    <property type="entry name" value="Cyt_P450_sf"/>
</dbReference>
<gene>
    <name evidence="10" type="ORF">ENSA7_47420</name>
</gene>
<dbReference type="GO" id="GO:0005506">
    <property type="term" value="F:iron ion binding"/>
    <property type="evidence" value="ECO:0007669"/>
    <property type="project" value="InterPro"/>
</dbReference>
<dbReference type="PANTHER" id="PTHR24286:SF24">
    <property type="entry name" value="LANOSTEROL 14-ALPHA DEMETHYLASE"/>
    <property type="match status" value="1"/>
</dbReference>
<evidence type="ECO:0000256" key="6">
    <source>
        <dbReference type="ARBA" id="ARBA00023004"/>
    </source>
</evidence>
<comment type="similarity">
    <text evidence="2 9">Belongs to the cytochrome P450 family.</text>
</comment>
<evidence type="ECO:0000256" key="3">
    <source>
        <dbReference type="ARBA" id="ARBA00022617"/>
    </source>
</evidence>
<dbReference type="AlphaFoldDB" id="A0A2S9YJ34"/>
<evidence type="ECO:0000256" key="5">
    <source>
        <dbReference type="ARBA" id="ARBA00023002"/>
    </source>
</evidence>
<organism evidence="10 11">
    <name type="scientific">Enhygromyxa salina</name>
    <dbReference type="NCBI Taxonomy" id="215803"/>
    <lineage>
        <taxon>Bacteria</taxon>
        <taxon>Pseudomonadati</taxon>
        <taxon>Myxococcota</taxon>
        <taxon>Polyangia</taxon>
        <taxon>Nannocystales</taxon>
        <taxon>Nannocystaceae</taxon>
        <taxon>Enhygromyxa</taxon>
    </lineage>
</organism>
<keyword evidence="6 8" id="KW-0408">Iron</keyword>
<reference evidence="10 11" key="1">
    <citation type="submission" date="2018-03" db="EMBL/GenBank/DDBJ databases">
        <title>Draft Genome Sequences of the Obligatory Marine Myxobacteria Enhygromyxa salina SWB007.</title>
        <authorList>
            <person name="Poehlein A."/>
            <person name="Moghaddam J.A."/>
            <person name="Harms H."/>
            <person name="Alanjari M."/>
            <person name="Koenig G.M."/>
            <person name="Daniel R."/>
            <person name="Schaeberle T.F."/>
        </authorList>
    </citation>
    <scope>NUCLEOTIDE SEQUENCE [LARGE SCALE GENOMIC DNA]</scope>
    <source>
        <strain evidence="10 11">SWB007</strain>
    </source>
</reference>
<feature type="binding site" description="axial binding residue" evidence="8">
    <location>
        <position position="393"/>
    </location>
    <ligand>
        <name>heme</name>
        <dbReference type="ChEBI" id="CHEBI:30413"/>
    </ligand>
    <ligandPart>
        <name>Fe</name>
        <dbReference type="ChEBI" id="CHEBI:18248"/>
    </ligandPart>
</feature>
<dbReference type="Pfam" id="PF00067">
    <property type="entry name" value="p450"/>
    <property type="match status" value="1"/>
</dbReference>
<dbReference type="RefSeq" id="WP_181234043.1">
    <property type="nucleotide sequence ID" value="NZ_PVNL01000097.1"/>
</dbReference>
<keyword evidence="5 9" id="KW-0560">Oxidoreductase</keyword>
<evidence type="ECO:0000256" key="8">
    <source>
        <dbReference type="PIRSR" id="PIRSR602403-1"/>
    </source>
</evidence>
<keyword evidence="3 8" id="KW-0349">Heme</keyword>
<dbReference type="GO" id="GO:0016125">
    <property type="term" value="P:sterol metabolic process"/>
    <property type="evidence" value="ECO:0007669"/>
    <property type="project" value="TreeGrafter"/>
</dbReference>
<dbReference type="EMBL" id="PVNL01000097">
    <property type="protein sequence ID" value="PRQ05113.1"/>
    <property type="molecule type" value="Genomic_DNA"/>
</dbReference>
<dbReference type="GO" id="GO:0004497">
    <property type="term" value="F:monooxygenase activity"/>
    <property type="evidence" value="ECO:0007669"/>
    <property type="project" value="UniProtKB-KW"/>
</dbReference>
<evidence type="ECO:0000256" key="1">
    <source>
        <dbReference type="ARBA" id="ARBA00001971"/>
    </source>
</evidence>
<proteinExistence type="inferred from homology"/>
<dbReference type="PANTHER" id="PTHR24286">
    <property type="entry name" value="CYTOCHROME P450 26"/>
    <property type="match status" value="1"/>
</dbReference>
<dbReference type="Gene3D" id="1.10.630.10">
    <property type="entry name" value="Cytochrome P450"/>
    <property type="match status" value="1"/>
</dbReference>
<evidence type="ECO:0000256" key="7">
    <source>
        <dbReference type="ARBA" id="ARBA00023033"/>
    </source>
</evidence>
<name>A0A2S9YJ34_9BACT</name>
<dbReference type="GO" id="GO:0016705">
    <property type="term" value="F:oxidoreductase activity, acting on paired donors, with incorporation or reduction of molecular oxygen"/>
    <property type="evidence" value="ECO:0007669"/>
    <property type="project" value="InterPro"/>
</dbReference>
<evidence type="ECO:0000256" key="2">
    <source>
        <dbReference type="ARBA" id="ARBA00010617"/>
    </source>
</evidence>
<keyword evidence="7 9" id="KW-0503">Monooxygenase</keyword>
<protein>
    <submittedName>
        <fullName evidence="10">Putative cytochrome P450</fullName>
        <ecNumber evidence="10">1.14.-.-</ecNumber>
    </submittedName>
</protein>
<comment type="caution">
    <text evidence="10">The sequence shown here is derived from an EMBL/GenBank/DDBJ whole genome shotgun (WGS) entry which is preliminary data.</text>
</comment>
<dbReference type="InterPro" id="IPR002403">
    <property type="entry name" value="Cyt_P450_E_grp-IV"/>
</dbReference>
<comment type="cofactor">
    <cofactor evidence="1 8">
        <name>heme</name>
        <dbReference type="ChEBI" id="CHEBI:30413"/>
    </cofactor>
</comment>
<dbReference type="PROSITE" id="PS00086">
    <property type="entry name" value="CYTOCHROME_P450"/>
    <property type="match status" value="1"/>
</dbReference>
<evidence type="ECO:0000256" key="4">
    <source>
        <dbReference type="ARBA" id="ARBA00022723"/>
    </source>
</evidence>
<dbReference type="EC" id="1.14.-.-" evidence="10"/>
<dbReference type="SUPFAM" id="SSF48264">
    <property type="entry name" value="Cytochrome P450"/>
    <property type="match status" value="1"/>
</dbReference>
<accession>A0A2S9YJ34</accession>
<keyword evidence="4 8" id="KW-0479">Metal-binding</keyword>
<dbReference type="InterPro" id="IPR017972">
    <property type="entry name" value="Cyt_P450_CS"/>
</dbReference>
<evidence type="ECO:0000256" key="9">
    <source>
        <dbReference type="RuleBase" id="RU000461"/>
    </source>
</evidence>
<dbReference type="Proteomes" id="UP000238823">
    <property type="component" value="Unassembled WGS sequence"/>
</dbReference>
<evidence type="ECO:0000313" key="10">
    <source>
        <dbReference type="EMBL" id="PRQ05113.1"/>
    </source>
</evidence>